<organism evidence="2 3">
    <name type="scientific">Nisaea acidiphila</name>
    <dbReference type="NCBI Taxonomy" id="1862145"/>
    <lineage>
        <taxon>Bacteria</taxon>
        <taxon>Pseudomonadati</taxon>
        <taxon>Pseudomonadota</taxon>
        <taxon>Alphaproteobacteria</taxon>
        <taxon>Rhodospirillales</taxon>
        <taxon>Thalassobaculaceae</taxon>
        <taxon>Nisaea</taxon>
    </lineage>
</organism>
<reference evidence="2" key="1">
    <citation type="submission" date="2022-08" db="EMBL/GenBank/DDBJ databases">
        <title>Nisaea acidiphila sp. nov., isolated from a marine algal debris and emended description of the genus Nisaea Urios et al. 2008.</title>
        <authorList>
            <person name="Kwon K."/>
        </authorList>
    </citation>
    <scope>NUCLEOTIDE SEQUENCE</scope>
    <source>
        <strain evidence="2">MEBiC11861</strain>
    </source>
</reference>
<proteinExistence type="predicted"/>
<dbReference type="EMBL" id="CP102480">
    <property type="protein sequence ID" value="UUX49480.1"/>
    <property type="molecule type" value="Genomic_DNA"/>
</dbReference>
<keyword evidence="3" id="KW-1185">Reference proteome</keyword>
<dbReference type="Proteomes" id="UP001060336">
    <property type="component" value="Chromosome"/>
</dbReference>
<keyword evidence="1" id="KW-0812">Transmembrane</keyword>
<evidence type="ECO:0000256" key="1">
    <source>
        <dbReference type="SAM" id="Phobius"/>
    </source>
</evidence>
<dbReference type="RefSeq" id="WP_257768164.1">
    <property type="nucleotide sequence ID" value="NZ_CP102480.1"/>
</dbReference>
<dbReference type="KEGG" id="naci:NUH88_19025"/>
<keyword evidence="1" id="KW-0472">Membrane</keyword>
<name>A0A9J7AQ06_9PROT</name>
<feature type="transmembrane region" description="Helical" evidence="1">
    <location>
        <begin position="6"/>
        <end position="22"/>
    </location>
</feature>
<evidence type="ECO:0000313" key="2">
    <source>
        <dbReference type="EMBL" id="UUX49480.1"/>
    </source>
</evidence>
<sequence>MTEFLTALALVFFIEGCFYALMPERMQQMMRMALEMDAGTLRRAGLIAMIAGLALAWLVRGG</sequence>
<gene>
    <name evidence="2" type="ORF">NUH88_19025</name>
</gene>
<keyword evidence="1" id="KW-1133">Transmembrane helix</keyword>
<dbReference type="PANTHER" id="PTHR38602:SF1">
    <property type="entry name" value="INNER MEMBRANE PROTEIN"/>
    <property type="match status" value="1"/>
</dbReference>
<protein>
    <submittedName>
        <fullName evidence="2">DUF2065 domain-containing protein</fullName>
    </submittedName>
</protein>
<dbReference type="InterPro" id="IPR019201">
    <property type="entry name" value="DUF2065"/>
</dbReference>
<accession>A0A9J7AQ06</accession>
<feature type="transmembrane region" description="Helical" evidence="1">
    <location>
        <begin position="43"/>
        <end position="59"/>
    </location>
</feature>
<dbReference type="AlphaFoldDB" id="A0A9J7AQ06"/>
<evidence type="ECO:0000313" key="3">
    <source>
        <dbReference type="Proteomes" id="UP001060336"/>
    </source>
</evidence>
<dbReference type="Pfam" id="PF09838">
    <property type="entry name" value="DUF2065"/>
    <property type="match status" value="1"/>
</dbReference>
<dbReference type="PANTHER" id="PTHR38602">
    <property type="entry name" value="INNER MEMBRANE PROTEIN-RELATED"/>
    <property type="match status" value="1"/>
</dbReference>